<dbReference type="AlphaFoldDB" id="A0A0D2XSX7"/>
<evidence type="ECO:0000313" key="2">
    <source>
        <dbReference type="Proteomes" id="UP000002489"/>
    </source>
</evidence>
<reference evidence="2" key="1">
    <citation type="journal article" date="2012" name="Mol. Plant Microbe Interact.">
        <title>A highly conserved effector in Fusarium oxysporum is required for full virulence on Arabidopsis.</title>
        <authorList>
            <person name="Thatcher L.F."/>
            <person name="Gardiner D.M."/>
            <person name="Kazan K."/>
            <person name="Manners J."/>
        </authorList>
    </citation>
    <scope>NUCLEOTIDE SEQUENCE [LARGE SCALE GENOMIC DNA]</scope>
    <source>
        <strain evidence="2">Fo5176</strain>
    </source>
</reference>
<evidence type="ECO:0000313" key="1">
    <source>
        <dbReference type="EnsemblFungi" id="FOXG_07079P0"/>
    </source>
</evidence>
<reference evidence="1" key="2">
    <citation type="submission" date="2025-08" db="UniProtKB">
        <authorList>
            <consortium name="EnsemblFungi"/>
        </authorList>
    </citation>
    <scope>IDENTIFICATION</scope>
    <source>
        <strain evidence="1">4287 / CBS 123668 / FGSC 9935 / NRRL 34936</strain>
    </source>
</reference>
<dbReference type="EnsemblFungi" id="FOXG_07079T0">
    <property type="protein sequence ID" value="FOXG_07079P0"/>
    <property type="gene ID" value="FOXG_07079"/>
</dbReference>
<name>A0A0D2XSX7_FUSOF</name>
<proteinExistence type="predicted"/>
<sequence>MCVRILTTSFKCYNELLTQKHRRELSPIRLYEPVLTRTSFQWPEAQHFSQDFWLKSLAHSSVISLYENAVSDCANRISRSPSIFAHSSVGKALKISHGGVVSPAALPVPITAQCSDSNTCLISILNFRGADSVSRDNLIEPLEPLLRLLHADFLILIARCFLHLQYRGTKLRMIIMEALVSHLLNQFGVRITAASYGVNCIHNFAFGNRKTRLLHLNNEAHDSFIFIIRKKSRPADIWLNNELIIKGICIFKPLDDPSDR</sequence>
<accession>A0A0D2XSX7</accession>
<dbReference type="Proteomes" id="UP000002489">
    <property type="component" value="Unassembled WGS sequence"/>
</dbReference>
<organism evidence="1 2">
    <name type="scientific">Fusarium oxysporum (strain Fo5176)</name>
    <name type="common">Fusarium vascular wilt</name>
    <dbReference type="NCBI Taxonomy" id="660025"/>
    <lineage>
        <taxon>Eukaryota</taxon>
        <taxon>Fungi</taxon>
        <taxon>Dikarya</taxon>
        <taxon>Ascomycota</taxon>
        <taxon>Pezizomycotina</taxon>
        <taxon>Sordariomycetes</taxon>
        <taxon>Hypocreomycetidae</taxon>
        <taxon>Hypocreales</taxon>
        <taxon>Nectriaceae</taxon>
        <taxon>Fusarium</taxon>
        <taxon>Fusarium oxysporum species complex</taxon>
    </lineage>
</organism>
<protein>
    <submittedName>
        <fullName evidence="1">Uncharacterized protein</fullName>
    </submittedName>
</protein>